<protein>
    <submittedName>
        <fullName evidence="1">Uncharacterized protein</fullName>
    </submittedName>
</protein>
<organism evidence="1 2">
    <name type="scientific">Dendrolimus kikuchii</name>
    <dbReference type="NCBI Taxonomy" id="765133"/>
    <lineage>
        <taxon>Eukaryota</taxon>
        <taxon>Metazoa</taxon>
        <taxon>Ecdysozoa</taxon>
        <taxon>Arthropoda</taxon>
        <taxon>Hexapoda</taxon>
        <taxon>Insecta</taxon>
        <taxon>Pterygota</taxon>
        <taxon>Neoptera</taxon>
        <taxon>Endopterygota</taxon>
        <taxon>Lepidoptera</taxon>
        <taxon>Glossata</taxon>
        <taxon>Ditrysia</taxon>
        <taxon>Bombycoidea</taxon>
        <taxon>Lasiocampidae</taxon>
        <taxon>Dendrolimus</taxon>
    </lineage>
</organism>
<name>A0ACC1D7P6_9NEOP</name>
<evidence type="ECO:0000313" key="1">
    <source>
        <dbReference type="EMBL" id="KAJ0179437.1"/>
    </source>
</evidence>
<keyword evidence="2" id="KW-1185">Reference proteome</keyword>
<sequence length="330" mass="36379">MLLFRRIYKPFHLSIKSYQVTVVGGASDVGQTICLLLRTEPSIKKLVLHDTIEQTPGVLLDLSHIPSKSSIQAYSGEETLDHAIKESDLIIAVGGMQRQPGLKKKALITANTKFMKSLSVRVAKLNPMPFVGIVTEPVNSMVPMVAEIMRNYGDSDSKKLCGITGVDAIRAQSIYAIDNNLNPHDCNVPVIGGHSAKTIIPLLTQTKPLTKINEKLMQEFTEKVRKCDDKITSDKKGFAPTLSIAYSVLIFTRGILNALGGTPVKLNAFVENNDFGTSYFAGLVSVGPNGFGEMQRYTNLSNYECYLLERTITQLRKDVFKGKRILELAE</sequence>
<accession>A0ACC1D7P6</accession>
<dbReference type="Proteomes" id="UP000824533">
    <property type="component" value="Linkage Group LG08"/>
</dbReference>
<reference evidence="1 2" key="1">
    <citation type="journal article" date="2021" name="Front. Genet.">
        <title>Chromosome-Level Genome Assembly Reveals Significant Gene Expansion in the Toll and IMD Signaling Pathways of Dendrolimus kikuchii.</title>
        <authorList>
            <person name="Zhou J."/>
            <person name="Wu P."/>
            <person name="Xiong Z."/>
            <person name="Liu N."/>
            <person name="Zhao N."/>
            <person name="Ji M."/>
            <person name="Qiu Y."/>
            <person name="Yang B."/>
        </authorList>
    </citation>
    <scope>NUCLEOTIDE SEQUENCE [LARGE SCALE GENOMIC DNA]</scope>
    <source>
        <strain evidence="1">Ann1</strain>
    </source>
</reference>
<comment type="caution">
    <text evidence="1">The sequence shown here is derived from an EMBL/GenBank/DDBJ whole genome shotgun (WGS) entry which is preliminary data.</text>
</comment>
<evidence type="ECO:0000313" key="2">
    <source>
        <dbReference type="Proteomes" id="UP000824533"/>
    </source>
</evidence>
<dbReference type="EMBL" id="CM034394">
    <property type="protein sequence ID" value="KAJ0179437.1"/>
    <property type="molecule type" value="Genomic_DNA"/>
</dbReference>
<gene>
    <name evidence="1" type="ORF">K1T71_005149</name>
</gene>
<proteinExistence type="predicted"/>